<dbReference type="EMBL" id="CP001103">
    <property type="protein sequence ID" value="AEA99741.1"/>
    <property type="molecule type" value="Genomic_DNA"/>
</dbReference>
<evidence type="ECO:0000313" key="2">
    <source>
        <dbReference type="EMBL" id="AEA99741.1"/>
    </source>
</evidence>
<dbReference type="Proteomes" id="UP000001870">
    <property type="component" value="Chromosome"/>
</dbReference>
<dbReference type="InterPro" id="IPR002716">
    <property type="entry name" value="PIN_dom"/>
</dbReference>
<reference evidence="2 3" key="2">
    <citation type="journal article" date="2015" name="Antonie Van Leeuwenhoek">
        <title>Ecophysiological diversity of a novel member of the genus Alteromonas, and description of Alteromonas mediterranea sp. nov.</title>
        <authorList>
            <person name="Ivanova E.P."/>
            <person name="Lopez-Perez M."/>
            <person name="Zabalos M."/>
            <person name="Nguyen S.H."/>
            <person name="Webb H.K."/>
            <person name="Ryan J."/>
            <person name="Lagutin K."/>
            <person name="Vyssotski M."/>
            <person name="Crawford R.J."/>
            <person name="Rodriguez-Valera F."/>
        </authorList>
    </citation>
    <scope>NUCLEOTIDE SEQUENCE [LARGE SCALE GENOMIC DNA]</scope>
    <source>
        <strain evidence="3">DSM 17117 / CIP 110805 / LMG 28347 / Deep ecotype</strain>
    </source>
</reference>
<dbReference type="InterPro" id="IPR029060">
    <property type="entry name" value="PIN-like_dom_sf"/>
</dbReference>
<gene>
    <name evidence="2" type="ordered locus">MADE_1018085</name>
</gene>
<dbReference type="RefSeq" id="WP_012519916.1">
    <property type="nucleotide sequence ID" value="NC_011138.3"/>
</dbReference>
<evidence type="ECO:0000259" key="1">
    <source>
        <dbReference type="Pfam" id="PF01850"/>
    </source>
</evidence>
<protein>
    <submittedName>
        <fullName evidence="2">Twitching motility protein PilT</fullName>
    </submittedName>
</protein>
<proteinExistence type="predicted"/>
<feature type="domain" description="PIN" evidence="1">
    <location>
        <begin position="3"/>
        <end position="138"/>
    </location>
</feature>
<dbReference type="HOGENOM" id="CLU_121449_0_1_6"/>
<dbReference type="AlphaFoldDB" id="F2G744"/>
<dbReference type="CDD" id="cd18683">
    <property type="entry name" value="PIN_VapC-like"/>
    <property type="match status" value="1"/>
</dbReference>
<name>F2G744_ALTMD</name>
<organism evidence="2 3">
    <name type="scientific">Alteromonas mediterranea (strain DSM 17117 / CIP 110805 / LMG 28347 / Deep ecotype)</name>
    <dbReference type="NCBI Taxonomy" id="1774373"/>
    <lineage>
        <taxon>Bacteria</taxon>
        <taxon>Pseudomonadati</taxon>
        <taxon>Pseudomonadota</taxon>
        <taxon>Gammaproteobacteria</taxon>
        <taxon>Alteromonadales</taxon>
        <taxon>Alteromonadaceae</taxon>
        <taxon>Alteromonas/Salinimonas group</taxon>
        <taxon>Alteromonas</taxon>
    </lineage>
</organism>
<keyword evidence="3" id="KW-1185">Reference proteome</keyword>
<reference evidence="2 3" key="1">
    <citation type="journal article" date="2008" name="ISME J.">
        <title>Comparative genomics of two ecotypes of the marine planktonic copiotroph Alteromonas macleodii suggests alternative lifestyles associated with different kinds of particulate organic matter.</title>
        <authorList>
            <person name="Ivars-Martinez E."/>
            <person name="Martin-Cuadrado A.B."/>
            <person name="D'Auria G."/>
            <person name="Mira A."/>
            <person name="Ferriera S."/>
            <person name="Johnson J."/>
            <person name="Friedman R."/>
            <person name="Rodriguez-Valera F."/>
        </authorList>
    </citation>
    <scope>NUCLEOTIDE SEQUENCE [LARGE SCALE GENOMIC DNA]</scope>
    <source>
        <strain evidence="3">DSM 17117 / CIP 110805 / LMG 28347 / Deep ecotype</strain>
    </source>
</reference>
<dbReference type="Pfam" id="PF01850">
    <property type="entry name" value="PIN"/>
    <property type="match status" value="1"/>
</dbReference>
<dbReference type="SUPFAM" id="SSF88723">
    <property type="entry name" value="PIN domain-like"/>
    <property type="match status" value="1"/>
</dbReference>
<dbReference type="PANTHER" id="PTHR39664">
    <property type="match status" value="1"/>
</dbReference>
<dbReference type="KEGG" id="amc:MADE_1018085"/>
<dbReference type="PANTHER" id="PTHR39664:SF2">
    <property type="entry name" value="NUCLEIC ACID-BINDING PROTEIN, CONTAINING PIN DOMAIN-RELATED"/>
    <property type="match status" value="1"/>
</dbReference>
<accession>F2G744</accession>
<sequence length="146" mass="16414">MIAIDTNVLLRYLLQDDEKQAIQASQLILGSEKVLITDVVLIETVWTLKGRRYNLNKDKVIQVIHALFAEPNLVFEDSLAVWAALKDFTNAKPIKAGGKTKQADFPDALVINKAKRHAQRNKLNLTSVFTFDKAAQEIEGMIEPHC</sequence>
<evidence type="ECO:0000313" key="3">
    <source>
        <dbReference type="Proteomes" id="UP000001870"/>
    </source>
</evidence>
<dbReference type="Gene3D" id="3.40.50.1010">
    <property type="entry name" value="5'-nuclease"/>
    <property type="match status" value="1"/>
</dbReference>